<evidence type="ECO:0000313" key="2">
    <source>
        <dbReference type="Proteomes" id="UP000475862"/>
    </source>
</evidence>
<keyword evidence="2" id="KW-1185">Reference proteome</keyword>
<reference evidence="1 2" key="1">
    <citation type="submission" date="2019-08" db="EMBL/GenBank/DDBJ databases">
        <title>The genome of the soybean aphid Biotype 1, its phylome, world population structure and adaptation to the North American continent.</title>
        <authorList>
            <person name="Giordano R."/>
            <person name="Donthu R.K."/>
            <person name="Hernandez A.G."/>
            <person name="Wright C.L."/>
            <person name="Zimin A.V."/>
        </authorList>
    </citation>
    <scope>NUCLEOTIDE SEQUENCE [LARGE SCALE GENOMIC DNA]</scope>
    <source>
        <tissue evidence="1">Whole aphids</tissue>
    </source>
</reference>
<protein>
    <recommendedName>
        <fullName evidence="3">DUF4371 domain-containing protein</fullName>
    </recommendedName>
</protein>
<sequence length="686" mass="79742">MTEGVNRVGPDMRKNFINHVIKEEGRAWKLDDMNRHWSICFQQDDDGLRALYNISLLIAKSGKPHTIGKGLILPAINEVIKTMLHKPAFDIIKKIPLSNNTVQRRIDEMAQSVEELLCAFLKATKFSIQLDESTLPGNEALLLAYVRFVKEEKICQGLLFSKNLLTDIKGESIYHTLEEFFKEKEIPMCNIISVTTNGAPAMVGCHRDFIAYLKKTVPNVLPVHSINKIKNNSLNDRLFGQLCTKNDEEFNQLLFHTEIRWLSKGAYSFSNTETIDSAKLEKELIEITTNEELKLKFKEGFQVFWLQKQIPILYPGLWAVVQIFLIAFPSSYLVKRGLSAKSIKLIPKEFQRKKLDLNKFNYKKATQFRFFQHHCGPLVLHNILSKIIYKHFLLLFVACRILCDSEMCIENINFFFYARELLVKFVEFCPSFYGVDTQIINTHNLIYIAGDVENTNTCLSNIFAFPFENFFGKIKRMITGRPNPLAQLVRRVSEQKACPEMANKNCVHRKKDVIFNSGISHEHNCDLKNIIFRGVELYTSNPNNVVKINTVPINNKKKDTTHLDIKFKQEDEKSKLSIDLVPITWTYYNNEKKLYCKYPNKNEYNKIDVMDKKSLMYKSTWKSFEISIVKEAHSYEQGLKRIKYAFSNVVVHSSNIDDNDDLRQYLNTFFSNAIGSFWNKYWLFNN</sequence>
<name>A0A6G0SYB3_APHGL</name>
<proteinExistence type="predicted"/>
<dbReference type="OrthoDB" id="6621299at2759"/>
<dbReference type="PANTHER" id="PTHR45913">
    <property type="entry name" value="EPM2A-INTERACTING PROTEIN 1"/>
    <property type="match status" value="1"/>
</dbReference>
<evidence type="ECO:0008006" key="3">
    <source>
        <dbReference type="Google" id="ProtNLM"/>
    </source>
</evidence>
<dbReference type="EMBL" id="VYZN01000833">
    <property type="protein sequence ID" value="KAE9522647.1"/>
    <property type="molecule type" value="Genomic_DNA"/>
</dbReference>
<gene>
    <name evidence="1" type="ORF">AGLY_016952</name>
</gene>
<comment type="caution">
    <text evidence="1">The sequence shown here is derived from an EMBL/GenBank/DDBJ whole genome shotgun (WGS) entry which is preliminary data.</text>
</comment>
<dbReference type="AlphaFoldDB" id="A0A6G0SYB3"/>
<organism evidence="1 2">
    <name type="scientific">Aphis glycines</name>
    <name type="common">Soybean aphid</name>
    <dbReference type="NCBI Taxonomy" id="307491"/>
    <lineage>
        <taxon>Eukaryota</taxon>
        <taxon>Metazoa</taxon>
        <taxon>Ecdysozoa</taxon>
        <taxon>Arthropoda</taxon>
        <taxon>Hexapoda</taxon>
        <taxon>Insecta</taxon>
        <taxon>Pterygota</taxon>
        <taxon>Neoptera</taxon>
        <taxon>Paraneoptera</taxon>
        <taxon>Hemiptera</taxon>
        <taxon>Sternorrhyncha</taxon>
        <taxon>Aphidomorpha</taxon>
        <taxon>Aphidoidea</taxon>
        <taxon>Aphididae</taxon>
        <taxon>Aphidini</taxon>
        <taxon>Aphis</taxon>
        <taxon>Aphis</taxon>
    </lineage>
</organism>
<accession>A0A6G0SYB3</accession>
<dbReference type="PANTHER" id="PTHR45913:SF22">
    <property type="entry name" value="SCAN BOX DOMAIN-CONTAINING PROTEIN"/>
    <property type="match status" value="1"/>
</dbReference>
<evidence type="ECO:0000313" key="1">
    <source>
        <dbReference type="EMBL" id="KAE9522647.1"/>
    </source>
</evidence>
<dbReference type="Proteomes" id="UP000475862">
    <property type="component" value="Unassembled WGS sequence"/>
</dbReference>